<evidence type="ECO:0000256" key="1">
    <source>
        <dbReference type="SAM" id="MobiDB-lite"/>
    </source>
</evidence>
<dbReference type="EMBL" id="JBIHMM010000003">
    <property type="protein sequence ID" value="MFH0254689.1"/>
    <property type="molecule type" value="Genomic_DNA"/>
</dbReference>
<evidence type="ECO:0008006" key="4">
    <source>
        <dbReference type="Google" id="ProtNLM"/>
    </source>
</evidence>
<dbReference type="RefSeq" id="WP_377172080.1">
    <property type="nucleotide sequence ID" value="NZ_JBHTJC010000003.1"/>
</dbReference>
<evidence type="ECO:0000313" key="3">
    <source>
        <dbReference type="Proteomes" id="UP001607157"/>
    </source>
</evidence>
<accession>A0ABW7I9V1</accession>
<protein>
    <recommendedName>
        <fullName evidence="4">Anti-sigma factor NepR domain-containing protein</fullName>
    </recommendedName>
</protein>
<proteinExistence type="predicted"/>
<feature type="region of interest" description="Disordered" evidence="1">
    <location>
        <begin position="1"/>
        <end position="23"/>
    </location>
</feature>
<organism evidence="2 3">
    <name type="scientific">Roseovarius aquimarinus</name>
    <dbReference type="NCBI Taxonomy" id="1229156"/>
    <lineage>
        <taxon>Bacteria</taxon>
        <taxon>Pseudomonadati</taxon>
        <taxon>Pseudomonadota</taxon>
        <taxon>Alphaproteobacteria</taxon>
        <taxon>Rhodobacterales</taxon>
        <taxon>Roseobacteraceae</taxon>
        <taxon>Roseovarius</taxon>
    </lineage>
</organism>
<comment type="caution">
    <text evidence="2">The sequence shown here is derived from an EMBL/GenBank/DDBJ whole genome shotgun (WGS) entry which is preliminary data.</text>
</comment>
<sequence>MHPVAKNLKRAYREPEKQELPPAMEDLLRKLREAEEQADA</sequence>
<keyword evidence="3" id="KW-1185">Reference proteome</keyword>
<name>A0ABW7I9V1_9RHOB</name>
<dbReference type="Proteomes" id="UP001607157">
    <property type="component" value="Unassembled WGS sequence"/>
</dbReference>
<reference evidence="2 3" key="1">
    <citation type="submission" date="2024-10" db="EMBL/GenBank/DDBJ databases">
        <authorList>
            <person name="Yang X.-N."/>
        </authorList>
    </citation>
    <scope>NUCLEOTIDE SEQUENCE [LARGE SCALE GENOMIC DNA]</scope>
    <source>
        <strain evidence="2 3">CAU 1059</strain>
    </source>
</reference>
<evidence type="ECO:0000313" key="2">
    <source>
        <dbReference type="EMBL" id="MFH0254689.1"/>
    </source>
</evidence>
<gene>
    <name evidence="2" type="ORF">ACGRVM_12360</name>
</gene>